<dbReference type="PANTHER" id="PTHR43415">
    <property type="entry name" value="SPERMIDINE N(1)-ACETYLTRANSFERASE"/>
    <property type="match status" value="1"/>
</dbReference>
<keyword evidence="4" id="KW-1185">Reference proteome</keyword>
<evidence type="ECO:0000256" key="1">
    <source>
        <dbReference type="SAM" id="MobiDB-lite"/>
    </source>
</evidence>
<accession>A0A423V967</accession>
<dbReference type="Pfam" id="PF00583">
    <property type="entry name" value="Acetyltransf_1"/>
    <property type="match status" value="1"/>
</dbReference>
<gene>
    <name evidence="3" type="ORF">VMCG_10743</name>
</gene>
<proteinExistence type="predicted"/>
<dbReference type="Gene3D" id="3.40.630.30">
    <property type="match status" value="1"/>
</dbReference>
<organism evidence="3 4">
    <name type="scientific">Cytospora schulzeri</name>
    <dbReference type="NCBI Taxonomy" id="448051"/>
    <lineage>
        <taxon>Eukaryota</taxon>
        <taxon>Fungi</taxon>
        <taxon>Dikarya</taxon>
        <taxon>Ascomycota</taxon>
        <taxon>Pezizomycotina</taxon>
        <taxon>Sordariomycetes</taxon>
        <taxon>Sordariomycetidae</taxon>
        <taxon>Diaporthales</taxon>
        <taxon>Cytosporaceae</taxon>
        <taxon>Cytospora</taxon>
    </lineage>
</organism>
<dbReference type="SUPFAM" id="SSF55729">
    <property type="entry name" value="Acyl-CoA N-acyltransferases (Nat)"/>
    <property type="match status" value="1"/>
</dbReference>
<name>A0A423V967_9PEZI</name>
<sequence>MAEPYLADLENIWRSERLVFRAIQQDDYEFLYNNIDTDPINQALATPDIQRPPRKEKPEVWFEGWKKYDFLLDVMICLRPDVEFNKEHSTGPSVSDNNKDQMSKEDESKAPNPKPIGMLNLLPSVFGREAKNRACMFGITIASAYQNSGYGTEAVNWTLDWAFRRANMHSVHLSSVEYNKHAHKCYQKCGFKLDGRQRQCHWHDRKWYDSYLFSIMEDEWDEMRAGSEHPNNR</sequence>
<dbReference type="GO" id="GO:0016747">
    <property type="term" value="F:acyltransferase activity, transferring groups other than amino-acyl groups"/>
    <property type="evidence" value="ECO:0007669"/>
    <property type="project" value="InterPro"/>
</dbReference>
<evidence type="ECO:0000313" key="4">
    <source>
        <dbReference type="Proteomes" id="UP000283895"/>
    </source>
</evidence>
<dbReference type="OrthoDB" id="64477at2759"/>
<dbReference type="PROSITE" id="PS51186">
    <property type="entry name" value="GNAT"/>
    <property type="match status" value="1"/>
</dbReference>
<reference evidence="3 4" key="1">
    <citation type="submission" date="2015-09" db="EMBL/GenBank/DDBJ databases">
        <title>Host preference determinants of Valsa canker pathogens revealed by comparative genomics.</title>
        <authorList>
            <person name="Yin Z."/>
            <person name="Huang L."/>
        </authorList>
    </citation>
    <scope>NUCLEOTIDE SEQUENCE [LARGE SCALE GENOMIC DNA]</scope>
    <source>
        <strain evidence="3 4">03-1</strain>
    </source>
</reference>
<dbReference type="InterPro" id="IPR016181">
    <property type="entry name" value="Acyl_CoA_acyltransferase"/>
</dbReference>
<feature type="compositionally biased region" description="Basic and acidic residues" evidence="1">
    <location>
        <begin position="97"/>
        <end position="109"/>
    </location>
</feature>
<dbReference type="InterPro" id="IPR000182">
    <property type="entry name" value="GNAT_dom"/>
</dbReference>
<feature type="region of interest" description="Disordered" evidence="1">
    <location>
        <begin position="87"/>
        <end position="114"/>
    </location>
</feature>
<dbReference type="EMBL" id="LKEA01000097">
    <property type="protein sequence ID" value="ROV87377.1"/>
    <property type="molecule type" value="Genomic_DNA"/>
</dbReference>
<comment type="caution">
    <text evidence="3">The sequence shown here is derived from an EMBL/GenBank/DDBJ whole genome shotgun (WGS) entry which is preliminary data.</text>
</comment>
<dbReference type="Proteomes" id="UP000283895">
    <property type="component" value="Unassembled WGS sequence"/>
</dbReference>
<evidence type="ECO:0000259" key="2">
    <source>
        <dbReference type="PROSITE" id="PS51186"/>
    </source>
</evidence>
<evidence type="ECO:0000313" key="3">
    <source>
        <dbReference type="EMBL" id="ROV87377.1"/>
    </source>
</evidence>
<protein>
    <recommendedName>
        <fullName evidence="2">N-acetyltransferase domain-containing protein</fullName>
    </recommendedName>
</protein>
<dbReference type="PANTHER" id="PTHR43415:SF3">
    <property type="entry name" value="GNAT-FAMILY ACETYLTRANSFERASE"/>
    <property type="match status" value="1"/>
</dbReference>
<dbReference type="CDD" id="cd04301">
    <property type="entry name" value="NAT_SF"/>
    <property type="match status" value="1"/>
</dbReference>
<feature type="domain" description="N-acetyltransferase" evidence="2">
    <location>
        <begin position="112"/>
        <end position="214"/>
    </location>
</feature>
<dbReference type="AlphaFoldDB" id="A0A423V967"/>